<keyword evidence="5 6" id="KW-0066">ATP synthesis</keyword>
<gene>
    <name evidence="6 7" type="primary">atpC</name>
    <name evidence="7" type="ORF">NDEV_2006</name>
</gene>
<dbReference type="InterPro" id="IPR035067">
    <property type="entry name" value="V-type_ATPase_csu/dsu"/>
</dbReference>
<comment type="similarity">
    <text evidence="1 6">Belongs to the V-ATPase V0D/AC39 subunit family.</text>
</comment>
<dbReference type="AlphaFoldDB" id="A0A128A607"/>
<dbReference type="GO" id="GO:0046933">
    <property type="term" value="F:proton-transporting ATP synthase activity, rotational mechanism"/>
    <property type="evidence" value="ECO:0007669"/>
    <property type="project" value="UniProtKB-UniRule"/>
</dbReference>
<dbReference type="Gene3D" id="1.20.1690.10">
    <property type="entry name" value="V-type ATP synthase subunit C domain"/>
    <property type="match status" value="2"/>
</dbReference>
<dbReference type="InterPro" id="IPR044911">
    <property type="entry name" value="V-type_ATPase_csu/dsu_dom_3"/>
</dbReference>
<dbReference type="GO" id="GO:0005886">
    <property type="term" value="C:plasma membrane"/>
    <property type="evidence" value="ECO:0007669"/>
    <property type="project" value="UniProtKB-SubCell"/>
</dbReference>
<evidence type="ECO:0000313" key="8">
    <source>
        <dbReference type="Proteomes" id="UP000196239"/>
    </source>
</evidence>
<evidence type="ECO:0000256" key="6">
    <source>
        <dbReference type="HAMAP-Rule" id="MF_00314"/>
    </source>
</evidence>
<keyword evidence="4 6" id="KW-0406">Ion transport</keyword>
<dbReference type="Gene3D" id="1.10.132.50">
    <property type="entry name" value="ATP synthase (C/AC39) subunit, domain 3"/>
    <property type="match status" value="1"/>
</dbReference>
<comment type="subcellular location">
    <subcellularLocation>
        <location evidence="6">Cell membrane</location>
        <topology evidence="6">Peripheral membrane protein</topology>
    </subcellularLocation>
</comment>
<evidence type="ECO:0000256" key="1">
    <source>
        <dbReference type="ARBA" id="ARBA00006709"/>
    </source>
</evidence>
<protein>
    <recommendedName>
        <fullName evidence="6">A-type ATP synthase subunit C</fullName>
    </recommendedName>
</protein>
<keyword evidence="6" id="KW-1003">Cell membrane</keyword>
<comment type="function">
    <text evidence="6">Component of the A-type ATP synthase that produces ATP from ADP in the presence of a proton gradient across the membrane.</text>
</comment>
<evidence type="ECO:0000256" key="4">
    <source>
        <dbReference type="ARBA" id="ARBA00023065"/>
    </source>
</evidence>
<dbReference type="Pfam" id="PF01992">
    <property type="entry name" value="vATP-synt_AC39"/>
    <property type="match status" value="1"/>
</dbReference>
<dbReference type="GO" id="GO:0042777">
    <property type="term" value="P:proton motive force-driven plasma membrane ATP synthesis"/>
    <property type="evidence" value="ECO:0007669"/>
    <property type="project" value="UniProtKB-UniRule"/>
</dbReference>
<dbReference type="GO" id="GO:0046961">
    <property type="term" value="F:proton-transporting ATPase activity, rotational mechanism"/>
    <property type="evidence" value="ECO:0007669"/>
    <property type="project" value="InterPro"/>
</dbReference>
<keyword evidence="2 6" id="KW-0813">Transport</keyword>
<dbReference type="GO" id="GO:0016787">
    <property type="term" value="F:hydrolase activity"/>
    <property type="evidence" value="ECO:0007669"/>
    <property type="project" value="UniProtKB-KW"/>
</dbReference>
<dbReference type="InterPro" id="IPR014272">
    <property type="entry name" value="ATPase_V0-cplx_csu"/>
</dbReference>
<dbReference type="Proteomes" id="UP000196239">
    <property type="component" value="Chromosome 1"/>
</dbReference>
<keyword evidence="6" id="KW-0472">Membrane</keyword>
<reference evidence="8" key="1">
    <citation type="submission" date="2015-10" db="EMBL/GenBank/DDBJ databases">
        <authorList>
            <person name="Lehtovirta-Morley L.E."/>
            <person name="Vieille C."/>
        </authorList>
    </citation>
    <scope>NUCLEOTIDE SEQUENCE [LARGE SCALE GENOMIC DNA]</scope>
</reference>
<evidence type="ECO:0000313" key="7">
    <source>
        <dbReference type="EMBL" id="CUR52768.1"/>
    </source>
</evidence>
<dbReference type="InterPro" id="IPR036079">
    <property type="entry name" value="ATPase_csu/dsu_sf"/>
</dbReference>
<evidence type="ECO:0000256" key="2">
    <source>
        <dbReference type="ARBA" id="ARBA00022448"/>
    </source>
</evidence>
<keyword evidence="8" id="KW-1185">Reference proteome</keyword>
<evidence type="ECO:0000256" key="5">
    <source>
        <dbReference type="ARBA" id="ARBA00023310"/>
    </source>
</evidence>
<dbReference type="InterPro" id="IPR050873">
    <property type="entry name" value="V-ATPase_V0D/AC39_subunit"/>
</dbReference>
<dbReference type="SUPFAM" id="SSF103486">
    <property type="entry name" value="V-type ATP synthase subunit C"/>
    <property type="match status" value="1"/>
</dbReference>
<organism evidence="7 8">
    <name type="scientific">Nitrosotalea devaniterrae</name>
    <dbReference type="NCBI Taxonomy" id="1078905"/>
    <lineage>
        <taxon>Archaea</taxon>
        <taxon>Nitrososphaerota</taxon>
        <taxon>Nitrososphaeria</taxon>
        <taxon>Nitrosotaleales</taxon>
        <taxon>Nitrosotaleaceae</taxon>
        <taxon>Nitrosotalea</taxon>
    </lineage>
</organism>
<name>A0A128A607_9ARCH</name>
<keyword evidence="7" id="KW-0378">Hydrolase</keyword>
<dbReference type="InterPro" id="IPR002843">
    <property type="entry name" value="ATPase_V0-cplx_csu/dsu"/>
</dbReference>
<dbReference type="HAMAP" id="MF_00314">
    <property type="entry name" value="ATP_synth_C_arch"/>
    <property type="match status" value="1"/>
</dbReference>
<evidence type="ECO:0000256" key="3">
    <source>
        <dbReference type="ARBA" id="ARBA00022781"/>
    </source>
</evidence>
<sequence length="355" mass="40329">MPTSQYASSFGRLQAISLNLLSKEEMQNLMKTKDEAEMVKTLGSTWYKPEIEKAASVFKESELLEVALNRHLVYINKTALEATPFNGKSAIRAYLSKWDIYNIELILSAKSMGRPISETESFLVSSRNVPAGISAGNITHDEMKIILSQTGVDGVVNQLVKYNYGTVLMHHLETYQKTGDLGPMMSALQNFYYQNLLESLKFFQGDEGLIRDFIRAEIDKKNVLSLLKAKESNLDKDIVSKHLIEGGKMTINELLDVYNAKDVSEIVGRIENRFMLVNALAQYKKSNSLIDFEVALDKFINSEYVKKLKNIALSIGTIFYFIINTEHERENIKRIAYGKRYNLSTDYINSLLLVE</sequence>
<keyword evidence="3 6" id="KW-0375">Hydrogen ion transport</keyword>
<accession>A0A128A607</accession>
<comment type="subunit">
    <text evidence="6">Has multiple subunits with at least A(3), B(3), C, D, E, F, H, I and proteolipid K(x).</text>
</comment>
<dbReference type="EMBL" id="LN890280">
    <property type="protein sequence ID" value="CUR52768.1"/>
    <property type="molecule type" value="Genomic_DNA"/>
</dbReference>
<proteinExistence type="inferred from homology"/>
<dbReference type="GO" id="GO:0033179">
    <property type="term" value="C:proton-transporting V-type ATPase, V0 domain"/>
    <property type="evidence" value="ECO:0007669"/>
    <property type="project" value="InterPro"/>
</dbReference>
<dbReference type="PANTHER" id="PTHR38682">
    <property type="entry name" value="V-TYPE ATP SYNTHASE SUBUNIT C"/>
    <property type="match status" value="1"/>
</dbReference>
<dbReference type="GO" id="GO:0005524">
    <property type="term" value="F:ATP binding"/>
    <property type="evidence" value="ECO:0007669"/>
    <property type="project" value="UniProtKB-UniRule"/>
</dbReference>
<dbReference type="PANTHER" id="PTHR38682:SF1">
    <property type="entry name" value="V-TYPE ATP SYNTHASE SUBUNIT C"/>
    <property type="match status" value="1"/>
</dbReference>
<dbReference type="KEGG" id="ndv:NDEV_2006"/>